<dbReference type="WBParaSite" id="SBAD_0000760201-mRNA-1">
    <property type="protein sequence ID" value="SBAD_0000760201-mRNA-1"/>
    <property type="gene ID" value="SBAD_0000760201"/>
</dbReference>
<evidence type="ECO:0000313" key="6">
    <source>
        <dbReference type="WBParaSite" id="SBAD_0000760201-mRNA-1"/>
    </source>
</evidence>
<sequence length="680" mass="75985">LSLVKFRVSETRSGCDTQNGGCEHYCEETYYGGITCSCSAGFVLAVNNKNCIDAGFACTERLIGCHQLCSKLGSADANIHHPDLSYDRFYSWSHGFTVTYTYFMYWPSGTLEDCFFLCHIFIRCLDVDECAQDNGRCQHVCRNTHGSYRCECRSGFYVASDGFSCEDIDECVNNNAGCDHRCQNVVGSYYCECKSGFRLGTDNHTCEDINECTSDNGGCQQLCINVPGSYRCDCFLGYSLGADRKSCSAQYVLGTNIDENGTHAKYAIKLLTNKTEYHVELPQNVAATHPNMYYYGYGFKEGKTIRLHISIHARHVIYVRKFAHDHCLKDMVLFRILSYLDCSVGSFGLRCSYSCKDCTNGGRCNRRQNGCDCRAGWTGVICNEPCPEVRTSMSLLRKCRVVTPVQFRASGESAVTAYAVATTVGCATPLRENVVVFTAMVVKTATPVAQQVFSELAGFTSHSYYGPRCDLRCRMNCPDNVCDRTYGYCLCPEGKFGQYCEESCSPFTYGKNCRHTYDFMFKISTTTENDSSALKCFVTYLRRLQTGRCYCKSGYYDTYCKQRCPKGFYGPGCLRHCACEAGINCDAETGECEPKCKPGFTGDDCKERKYQRKEFYLNTVLLLACPKSHYGLNCAHECHCLEAQVCNPISGECTCPAGFMGKSCSECELNPDLHSVTCII</sequence>
<name>A0A183IUN1_9BILA</name>
<dbReference type="PROSITE" id="PS01187">
    <property type="entry name" value="EGF_CA"/>
    <property type="match status" value="1"/>
</dbReference>
<dbReference type="PROSITE" id="PS01186">
    <property type="entry name" value="EGF_2"/>
    <property type="match status" value="3"/>
</dbReference>
<dbReference type="PROSITE" id="PS50026">
    <property type="entry name" value="EGF_3"/>
    <property type="match status" value="3"/>
</dbReference>
<evidence type="ECO:0000256" key="2">
    <source>
        <dbReference type="ARBA" id="ARBA00022737"/>
    </source>
</evidence>
<dbReference type="Gene3D" id="2.170.300.10">
    <property type="entry name" value="Tie2 ligand-binding domain superfamily"/>
    <property type="match status" value="3"/>
</dbReference>
<keyword evidence="1 4" id="KW-0245">EGF-like domain</keyword>
<dbReference type="InterPro" id="IPR052108">
    <property type="entry name" value="MEGF/SIB"/>
</dbReference>
<organism evidence="6">
    <name type="scientific">Soboliphyme baturini</name>
    <dbReference type="NCBI Taxonomy" id="241478"/>
    <lineage>
        <taxon>Eukaryota</taxon>
        <taxon>Metazoa</taxon>
        <taxon>Ecdysozoa</taxon>
        <taxon>Nematoda</taxon>
        <taxon>Enoplea</taxon>
        <taxon>Dorylaimia</taxon>
        <taxon>Dioctophymatida</taxon>
        <taxon>Dioctophymatoidea</taxon>
        <taxon>Soboliphymatidae</taxon>
        <taxon>Soboliphyme</taxon>
    </lineage>
</organism>
<dbReference type="SMART" id="SM00179">
    <property type="entry name" value="EGF_CA"/>
    <property type="match status" value="3"/>
</dbReference>
<dbReference type="InterPro" id="IPR000152">
    <property type="entry name" value="EGF-type_Asp/Asn_hydroxyl_site"/>
</dbReference>
<dbReference type="Pfam" id="PF14670">
    <property type="entry name" value="FXa_inhibition"/>
    <property type="match status" value="2"/>
</dbReference>
<evidence type="ECO:0000256" key="1">
    <source>
        <dbReference type="ARBA" id="ARBA00022536"/>
    </source>
</evidence>
<evidence type="ECO:0000256" key="3">
    <source>
        <dbReference type="ARBA" id="ARBA00023157"/>
    </source>
</evidence>
<dbReference type="SUPFAM" id="SSF57196">
    <property type="entry name" value="EGF/Laminin"/>
    <property type="match status" value="1"/>
</dbReference>
<feature type="domain" description="EGF-like" evidence="5">
    <location>
        <begin position="167"/>
        <end position="207"/>
    </location>
</feature>
<feature type="domain" description="EGF-like" evidence="5">
    <location>
        <begin position="208"/>
        <end position="248"/>
    </location>
</feature>
<evidence type="ECO:0000256" key="4">
    <source>
        <dbReference type="PROSITE-ProRule" id="PRU00076"/>
    </source>
</evidence>
<dbReference type="SMART" id="SM00181">
    <property type="entry name" value="EGF"/>
    <property type="match status" value="9"/>
</dbReference>
<dbReference type="GO" id="GO:0005509">
    <property type="term" value="F:calcium ion binding"/>
    <property type="evidence" value="ECO:0007669"/>
    <property type="project" value="InterPro"/>
</dbReference>
<dbReference type="PANTHER" id="PTHR24035:SF109">
    <property type="entry name" value="PROTEIN DRAPER"/>
    <property type="match status" value="1"/>
</dbReference>
<comment type="caution">
    <text evidence="4">Lacks conserved residue(s) required for the propagation of feature annotation.</text>
</comment>
<feature type="domain" description="EGF-like" evidence="5">
    <location>
        <begin position="126"/>
        <end position="166"/>
    </location>
</feature>
<dbReference type="InterPro" id="IPR001881">
    <property type="entry name" value="EGF-like_Ca-bd_dom"/>
</dbReference>
<dbReference type="InterPro" id="IPR009030">
    <property type="entry name" value="Growth_fac_rcpt_cys_sf"/>
</dbReference>
<accession>A0A183IUN1</accession>
<dbReference type="InterPro" id="IPR000742">
    <property type="entry name" value="EGF"/>
</dbReference>
<keyword evidence="3" id="KW-1015">Disulfide bond</keyword>
<dbReference type="SUPFAM" id="SSF57184">
    <property type="entry name" value="Growth factor receptor domain"/>
    <property type="match status" value="1"/>
</dbReference>
<dbReference type="InterPro" id="IPR018097">
    <property type="entry name" value="EGF_Ca-bd_CS"/>
</dbReference>
<dbReference type="FunFam" id="2.10.25.10:FF:000240">
    <property type="entry name" value="Vitamin K-dependent protein S"/>
    <property type="match status" value="3"/>
</dbReference>
<dbReference type="PANTHER" id="PTHR24035">
    <property type="entry name" value="MULTIPLE EPIDERMAL GROWTH FACTOR-LIKE DOMAINS PROTEIN"/>
    <property type="match status" value="1"/>
</dbReference>
<dbReference type="PROSITE" id="PS00010">
    <property type="entry name" value="ASX_HYDROXYL"/>
    <property type="match status" value="3"/>
</dbReference>
<dbReference type="InterPro" id="IPR002049">
    <property type="entry name" value="LE_dom"/>
</dbReference>
<dbReference type="PRINTS" id="PR00011">
    <property type="entry name" value="EGFLAMININ"/>
</dbReference>
<dbReference type="Pfam" id="PF12662">
    <property type="entry name" value="cEGF"/>
    <property type="match status" value="2"/>
</dbReference>
<reference evidence="6" key="1">
    <citation type="submission" date="2016-06" db="UniProtKB">
        <authorList>
            <consortium name="WormBaseParasite"/>
        </authorList>
    </citation>
    <scope>IDENTIFICATION</scope>
</reference>
<dbReference type="AlphaFoldDB" id="A0A183IUN1"/>
<protein>
    <submittedName>
        <fullName evidence="6">EGF-like domain-containing protein</fullName>
    </submittedName>
</protein>
<dbReference type="SMART" id="SM00180">
    <property type="entry name" value="EGF_Lam"/>
    <property type="match status" value="4"/>
</dbReference>
<proteinExistence type="predicted"/>
<keyword evidence="2" id="KW-0677">Repeat</keyword>
<dbReference type="InterPro" id="IPR026823">
    <property type="entry name" value="cEGF"/>
</dbReference>
<dbReference type="Gene3D" id="2.10.25.10">
    <property type="entry name" value="Laminin"/>
    <property type="match status" value="4"/>
</dbReference>
<dbReference type="PROSITE" id="PS00022">
    <property type="entry name" value="EGF_1"/>
    <property type="match status" value="2"/>
</dbReference>
<evidence type="ECO:0000259" key="5">
    <source>
        <dbReference type="PROSITE" id="PS50026"/>
    </source>
</evidence>